<dbReference type="InterPro" id="IPR000719">
    <property type="entry name" value="Prot_kinase_dom"/>
</dbReference>
<dbReference type="InterPro" id="IPR036426">
    <property type="entry name" value="Bulb-type_lectin_dom_sf"/>
</dbReference>
<dbReference type="InterPro" id="IPR011009">
    <property type="entry name" value="Kinase-like_dom_sf"/>
</dbReference>
<comment type="catalytic activity">
    <reaction evidence="17">
        <text>L-seryl-[protein] + ATP = O-phospho-L-seryl-[protein] + ADP + H(+)</text>
        <dbReference type="Rhea" id="RHEA:17989"/>
        <dbReference type="Rhea" id="RHEA-COMP:9863"/>
        <dbReference type="Rhea" id="RHEA-COMP:11604"/>
        <dbReference type="ChEBI" id="CHEBI:15378"/>
        <dbReference type="ChEBI" id="CHEBI:29999"/>
        <dbReference type="ChEBI" id="CHEBI:30616"/>
        <dbReference type="ChEBI" id="CHEBI:83421"/>
        <dbReference type="ChEBI" id="CHEBI:456216"/>
        <dbReference type="EC" id="2.7.11.1"/>
    </reaction>
</comment>
<dbReference type="CDD" id="cd14066">
    <property type="entry name" value="STKc_IRAK"/>
    <property type="match status" value="1"/>
</dbReference>
<organism evidence="25">
    <name type="scientific">Oryza glaberrima</name>
    <name type="common">African rice</name>
    <dbReference type="NCBI Taxonomy" id="4538"/>
    <lineage>
        <taxon>Eukaryota</taxon>
        <taxon>Viridiplantae</taxon>
        <taxon>Streptophyta</taxon>
        <taxon>Embryophyta</taxon>
        <taxon>Tracheophyta</taxon>
        <taxon>Spermatophyta</taxon>
        <taxon>Magnoliopsida</taxon>
        <taxon>Liliopsida</taxon>
        <taxon>Poales</taxon>
        <taxon>Poaceae</taxon>
        <taxon>BOP clade</taxon>
        <taxon>Oryzoideae</taxon>
        <taxon>Oryzeae</taxon>
        <taxon>Oryzinae</taxon>
        <taxon>Oryza</taxon>
    </lineage>
</organism>
<dbReference type="CDD" id="cd01098">
    <property type="entry name" value="PAN_AP_plant"/>
    <property type="match status" value="1"/>
</dbReference>
<keyword evidence="5" id="KW-0808">Transferase</keyword>
<dbReference type="Gene3D" id="2.90.10.10">
    <property type="entry name" value="Bulb-type lectin domain"/>
    <property type="match status" value="1"/>
</dbReference>
<dbReference type="PROSITE" id="PS50011">
    <property type="entry name" value="PROTEIN_KINASE_DOM"/>
    <property type="match status" value="1"/>
</dbReference>
<evidence type="ECO:0000256" key="3">
    <source>
        <dbReference type="ARBA" id="ARBA00022527"/>
    </source>
</evidence>
<evidence type="ECO:0000256" key="2">
    <source>
        <dbReference type="ARBA" id="ARBA00012513"/>
    </source>
</evidence>
<dbReference type="AlphaFoldDB" id="G2XLC0"/>
<evidence type="ECO:0000259" key="21">
    <source>
        <dbReference type="PROSITE" id="PS50011"/>
    </source>
</evidence>
<evidence type="ECO:0000259" key="22">
    <source>
        <dbReference type="PROSITE" id="PS50026"/>
    </source>
</evidence>
<evidence type="ECO:0000256" key="7">
    <source>
        <dbReference type="ARBA" id="ARBA00022729"/>
    </source>
</evidence>
<evidence type="ECO:0000256" key="5">
    <source>
        <dbReference type="ARBA" id="ARBA00022679"/>
    </source>
</evidence>
<evidence type="ECO:0000256" key="1">
    <source>
        <dbReference type="ARBA" id="ARBA00004479"/>
    </source>
</evidence>
<dbReference type="GO" id="GO:0005524">
    <property type="term" value="F:ATP binding"/>
    <property type="evidence" value="ECO:0007669"/>
    <property type="project" value="UniProtKB-UniRule"/>
</dbReference>
<dbReference type="Pfam" id="PF01453">
    <property type="entry name" value="B_lectin"/>
    <property type="match status" value="1"/>
</dbReference>
<evidence type="ECO:0000256" key="8">
    <source>
        <dbReference type="ARBA" id="ARBA00022741"/>
    </source>
</evidence>
<proteinExistence type="predicted"/>
<dbReference type="Pfam" id="PF00954">
    <property type="entry name" value="S_locus_glycop"/>
    <property type="match status" value="1"/>
</dbReference>
<keyword evidence="3" id="KW-0723">Serine/threonine-protein kinase</keyword>
<dbReference type="InterPro" id="IPR003609">
    <property type="entry name" value="Pan_app"/>
</dbReference>
<keyword evidence="4 18" id="KW-0245">EGF-like domain</keyword>
<dbReference type="GO" id="GO:0004674">
    <property type="term" value="F:protein serine/threonine kinase activity"/>
    <property type="evidence" value="ECO:0007669"/>
    <property type="project" value="UniProtKB-KW"/>
</dbReference>
<dbReference type="EC" id="2.7.11.1" evidence="2"/>
<evidence type="ECO:0000256" key="19">
    <source>
        <dbReference type="PROSITE-ProRule" id="PRU10141"/>
    </source>
</evidence>
<protein>
    <recommendedName>
        <fullName evidence="2">non-specific serine/threonine protein kinase</fullName>
        <ecNumber evidence="2">2.7.11.1</ecNumber>
    </recommendedName>
</protein>
<name>G2XLC0_ORYGL</name>
<dbReference type="InterPro" id="IPR001480">
    <property type="entry name" value="Bulb-type_lectin_dom"/>
</dbReference>
<dbReference type="FunFam" id="1.10.510.10:FF:000302">
    <property type="entry name" value="Serine/threonine-protein kinase"/>
    <property type="match status" value="1"/>
</dbReference>
<dbReference type="PROSITE" id="PS00107">
    <property type="entry name" value="PROTEIN_KINASE_ATP"/>
    <property type="match status" value="1"/>
</dbReference>
<dbReference type="SMART" id="SM00108">
    <property type="entry name" value="B_lectin"/>
    <property type="match status" value="1"/>
</dbReference>
<dbReference type="GO" id="GO:0016020">
    <property type="term" value="C:membrane"/>
    <property type="evidence" value="ECO:0007669"/>
    <property type="project" value="UniProtKB-SubCell"/>
</dbReference>
<dbReference type="FunFam" id="3.30.200.20:FF:000059">
    <property type="entry name" value="S-receptor-like serine/threonine-protein kinase"/>
    <property type="match status" value="1"/>
</dbReference>
<dbReference type="InterPro" id="IPR021099">
    <property type="entry name" value="PORR_domain"/>
</dbReference>
<dbReference type="PANTHER" id="PTHR47974:SF4">
    <property type="entry name" value="RECEPTOR-LIKE SERINE_THREONINE-PROTEIN KINASE"/>
    <property type="match status" value="1"/>
</dbReference>
<dbReference type="GO" id="GO:0048544">
    <property type="term" value="P:recognition of pollen"/>
    <property type="evidence" value="ECO:0007669"/>
    <property type="project" value="InterPro"/>
</dbReference>
<comment type="caution">
    <text evidence="18">Lacks conserved residue(s) required for the propagation of feature annotation.</text>
</comment>
<keyword evidence="9" id="KW-0418">Kinase</keyword>
<sequence length="1142" mass="131533">MRVFPLRRHILDEVFQHGPITHLEGRIRDHKLDKLIIQLKNLRLVLDLHEFISQQRNGYASLQLLSRWRHEVGLKIEIEAFLKKYPHIFDIYVHPIKNNQCCKVTPKMADLIAEEDAVIRENEPAIVKRLKKLLMLSTDGTLNMHALWLIRRELGLPDDYRDENLAVADVEEWRVEKGFREKLGNWQRLPYTKAYENNELHPIHNVEWLKKRIVGILHELLSLTMEKMIPLERFSHFRRPFDMEVNLRELILKHPGIFYISTKGSTQTVLLRESYSKGCLVDPNPVYNVRRKMLGLILSGCHGIDEMDGPIQLVEEHNQESSNAQTATMDAPFLTTSLAVLAILFLLALPWSAATHDILPLKSSLFVEEYETNILQSSDGTFSCGFYNITKAYNITSAFTFSIWYSNSADKAIVWSANRGRPVHSRRSEITLRKDGNIVLTDYDGTVVWQTDGKFPNVRYVQLLNTGNLVLKNSSGNIVWQSFDSPTDTLLPTQRILATTNSTTGLQVPGHYSFRFSDQSILSLIYDDTNVSGVYWPDPDYQYYENNRNLYNSTRIGSLDDYGEFFSSDLAKHQARIASDRSLGIKRRLTLDYDGNLRLYSLNNSDGTWTISWIAQPQTCMTHGLCGPYGICHYSPTPRCSCPPGYKMRNPGNWTQGCKPIVEIACDGKQNVTFLQLRNTDFWGSDQQRIEKVPWEVCWNTCISDCTCKGFQYQEGNGTCYPKSFLFNGRTFPTPFVRTMYIKLPSSLDVSKKPIPQSSIHDYTPSGLDCDRVNTITTEAVRNMNKIGGEEPKWFYFYGFIGVFFIVEVFFFAFAWFLVLRKEMRSSEVWAAEEGYRVMTSHFRMYSYRELVKATERFKHELGWGGSGVVYKGILDDDRAVVIKKLENVTRNREEFQDELHVISRINHMNLVRIYGFCSERFHRLLVLEYVENGSLANVLFNSKILLDWKQRFNIALGVAKGLAYLHHECLEWVIHCNLKPENILLDENLEPKIADFGLAKLLSRSGSKQNVSRARGTIGYIAPEWISGLPITAKVDVYSYGVVLLELVSGKRVFDLIIGEDKTKVHEMLKKFIKMICYRLDNEKSLWLAEFVDFRVGDEFNYLQAKTLVKLAVSCLEEDRKKRPTMESIVESLLSVDLARS</sequence>
<dbReference type="PROSITE" id="PS50026">
    <property type="entry name" value="EGF_3"/>
    <property type="match status" value="1"/>
</dbReference>
<evidence type="ECO:0000256" key="6">
    <source>
        <dbReference type="ARBA" id="ARBA00022692"/>
    </source>
</evidence>
<keyword evidence="11 20" id="KW-1133">Transmembrane helix</keyword>
<keyword evidence="7" id="KW-0732">Signal</keyword>
<keyword evidence="12 20" id="KW-0472">Membrane</keyword>
<dbReference type="InterPro" id="IPR000858">
    <property type="entry name" value="S_locus_glycoprot_dom"/>
</dbReference>
<evidence type="ECO:0000256" key="17">
    <source>
        <dbReference type="ARBA" id="ARBA00048679"/>
    </source>
</evidence>
<evidence type="ECO:0000259" key="23">
    <source>
        <dbReference type="PROSITE" id="PS50927"/>
    </source>
</evidence>
<feature type="domain" description="Apple" evidence="24">
    <location>
        <begin position="666"/>
        <end position="746"/>
    </location>
</feature>
<evidence type="ECO:0000256" key="14">
    <source>
        <dbReference type="ARBA" id="ARBA00023170"/>
    </source>
</evidence>
<feature type="domain" description="Protein kinase" evidence="21">
    <location>
        <begin position="856"/>
        <end position="1135"/>
    </location>
</feature>
<gene>
    <name evidence="25" type="primary">Ogl12g0051E04_6</name>
</gene>
<dbReference type="InterPro" id="IPR017441">
    <property type="entry name" value="Protein_kinase_ATP_BS"/>
</dbReference>
<feature type="domain" description="EGF-like" evidence="22">
    <location>
        <begin position="616"/>
        <end position="652"/>
    </location>
</feature>
<dbReference type="CDD" id="cd00028">
    <property type="entry name" value="B_lectin"/>
    <property type="match status" value="1"/>
</dbReference>
<evidence type="ECO:0000256" key="15">
    <source>
        <dbReference type="ARBA" id="ARBA00023180"/>
    </source>
</evidence>
<feature type="domain" description="Bulb-type lectin" evidence="23">
    <location>
        <begin position="366"/>
        <end position="484"/>
    </location>
</feature>
<dbReference type="PANTHER" id="PTHR47974">
    <property type="entry name" value="OS07G0415500 PROTEIN"/>
    <property type="match status" value="1"/>
</dbReference>
<dbReference type="Pfam" id="PF11955">
    <property type="entry name" value="PORR"/>
    <property type="match status" value="2"/>
</dbReference>
<evidence type="ECO:0000256" key="11">
    <source>
        <dbReference type="ARBA" id="ARBA00022989"/>
    </source>
</evidence>
<evidence type="ECO:0000256" key="16">
    <source>
        <dbReference type="ARBA" id="ARBA00047899"/>
    </source>
</evidence>
<feature type="transmembrane region" description="Helical" evidence="20">
    <location>
        <begin position="331"/>
        <end position="353"/>
    </location>
</feature>
<evidence type="ECO:0000256" key="10">
    <source>
        <dbReference type="ARBA" id="ARBA00022840"/>
    </source>
</evidence>
<dbReference type="SUPFAM" id="SSF51110">
    <property type="entry name" value="alpha-D-mannose-specific plant lectins"/>
    <property type="match status" value="1"/>
</dbReference>
<keyword evidence="10 19" id="KW-0067">ATP-binding</keyword>
<evidence type="ECO:0000256" key="4">
    <source>
        <dbReference type="ARBA" id="ARBA00022536"/>
    </source>
</evidence>
<dbReference type="Gene3D" id="1.10.510.10">
    <property type="entry name" value="Transferase(Phosphotransferase) domain 1"/>
    <property type="match status" value="1"/>
</dbReference>
<dbReference type="CDD" id="cd00053">
    <property type="entry name" value="EGF"/>
    <property type="match status" value="1"/>
</dbReference>
<evidence type="ECO:0000256" key="20">
    <source>
        <dbReference type="SAM" id="Phobius"/>
    </source>
</evidence>
<keyword evidence="8 19" id="KW-0547">Nucleotide-binding</keyword>
<comment type="subcellular location">
    <subcellularLocation>
        <location evidence="1">Membrane</location>
        <topology evidence="1">Single-pass type I membrane protein</topology>
    </subcellularLocation>
</comment>
<evidence type="ECO:0000256" key="12">
    <source>
        <dbReference type="ARBA" id="ARBA00023136"/>
    </source>
</evidence>
<keyword evidence="13" id="KW-1015">Disulfide bond</keyword>
<keyword evidence="6 20" id="KW-0812">Transmembrane</keyword>
<dbReference type="PROSITE" id="PS50948">
    <property type="entry name" value="PAN"/>
    <property type="match status" value="1"/>
</dbReference>
<dbReference type="GO" id="GO:0051707">
    <property type="term" value="P:response to other organism"/>
    <property type="evidence" value="ECO:0007669"/>
    <property type="project" value="UniProtKB-ARBA"/>
</dbReference>
<keyword evidence="14" id="KW-0675">Receptor</keyword>
<dbReference type="EMBL" id="FQ377947">
    <property type="protein sequence ID" value="CBX24379.1"/>
    <property type="molecule type" value="Genomic_DNA"/>
</dbReference>
<feature type="binding site" evidence="19">
    <location>
        <position position="885"/>
    </location>
    <ligand>
        <name>ATP</name>
        <dbReference type="ChEBI" id="CHEBI:30616"/>
    </ligand>
</feature>
<feature type="transmembrane region" description="Helical" evidence="20">
    <location>
        <begin position="794"/>
        <end position="819"/>
    </location>
</feature>
<dbReference type="Gene3D" id="3.30.200.20">
    <property type="entry name" value="Phosphorylase Kinase, domain 1"/>
    <property type="match status" value="1"/>
</dbReference>
<reference evidence="25" key="1">
    <citation type="submission" date="2010-10" db="EMBL/GenBank/DDBJ databases">
        <authorList>
            <person name="Genoscope - CEA"/>
        </authorList>
    </citation>
    <scope>NUCLEOTIDE SEQUENCE</scope>
</reference>
<dbReference type="Pfam" id="PF00069">
    <property type="entry name" value="Pkinase"/>
    <property type="match status" value="1"/>
</dbReference>
<dbReference type="GO" id="GO:0003723">
    <property type="term" value="F:RNA binding"/>
    <property type="evidence" value="ECO:0007669"/>
    <property type="project" value="InterPro"/>
</dbReference>
<comment type="catalytic activity">
    <reaction evidence="16">
        <text>L-threonyl-[protein] + ATP = O-phospho-L-threonyl-[protein] + ADP + H(+)</text>
        <dbReference type="Rhea" id="RHEA:46608"/>
        <dbReference type="Rhea" id="RHEA-COMP:11060"/>
        <dbReference type="Rhea" id="RHEA-COMP:11605"/>
        <dbReference type="ChEBI" id="CHEBI:15378"/>
        <dbReference type="ChEBI" id="CHEBI:30013"/>
        <dbReference type="ChEBI" id="CHEBI:30616"/>
        <dbReference type="ChEBI" id="CHEBI:61977"/>
        <dbReference type="ChEBI" id="CHEBI:456216"/>
        <dbReference type="EC" id="2.7.11.1"/>
    </reaction>
</comment>
<dbReference type="SUPFAM" id="SSF56112">
    <property type="entry name" value="Protein kinase-like (PK-like)"/>
    <property type="match status" value="1"/>
</dbReference>
<accession>G2XLC0</accession>
<evidence type="ECO:0000256" key="18">
    <source>
        <dbReference type="PROSITE-ProRule" id="PRU00076"/>
    </source>
</evidence>
<evidence type="ECO:0000313" key="25">
    <source>
        <dbReference type="EMBL" id="CBX24379.1"/>
    </source>
</evidence>
<evidence type="ECO:0000259" key="24">
    <source>
        <dbReference type="PROSITE" id="PS50948"/>
    </source>
</evidence>
<keyword evidence="15" id="KW-0325">Glycoprotein</keyword>
<evidence type="ECO:0000256" key="13">
    <source>
        <dbReference type="ARBA" id="ARBA00023157"/>
    </source>
</evidence>
<evidence type="ECO:0000256" key="9">
    <source>
        <dbReference type="ARBA" id="ARBA00022777"/>
    </source>
</evidence>
<dbReference type="InterPro" id="IPR000742">
    <property type="entry name" value="EGF"/>
</dbReference>
<dbReference type="PROSITE" id="PS50927">
    <property type="entry name" value="BULB_LECTIN"/>
    <property type="match status" value="1"/>
</dbReference>
<dbReference type="FunFam" id="2.90.10.10:FF:000027">
    <property type="entry name" value="Serine/threonine-protein kinase"/>
    <property type="match status" value="1"/>
</dbReference>